<dbReference type="GO" id="GO:0016787">
    <property type="term" value="F:hydrolase activity"/>
    <property type="evidence" value="ECO:0007669"/>
    <property type="project" value="InterPro"/>
</dbReference>
<sequence>MIIGLISDIHQNGQNENKVLEISLKNMAKNGATALIMAGDIGDEHSRREKAFSIINDCFPQEFHNAMMLMLGNHDVRTGVRPDKSLDPDLVNLYHDYLDKFGIHYYDNTMCIDTWFNDYHVLCLNTDQGLKDSMFLIATSLAWLKEKLAEDSDIHKPIIVVTHQSFNSSHWRAGLFGGFGEQDEILKELFNHYPQIILLNGHIHNGLGVIEFIQRPFGTLVEIPSLTKSENGVKSAGTGWLIKTSQETFVFEAWDFFNDKRLNQYDQAINFPQLSVLTQELTDAEKSAPQDLLAKASVLMNKQYLDDMPDGDSTVKGQSDYGINKIYDEDTWIDIEALRHEIIDYLDEENSISSP</sequence>
<evidence type="ECO:0000313" key="3">
    <source>
        <dbReference type="Proteomes" id="UP000019028"/>
    </source>
</evidence>
<dbReference type="Gene3D" id="3.60.21.10">
    <property type="match status" value="1"/>
</dbReference>
<name>W0HYA2_9GAMM</name>
<dbReference type="SUPFAM" id="SSF56300">
    <property type="entry name" value="Metallo-dependent phosphatases"/>
    <property type="match status" value="1"/>
</dbReference>
<dbReference type="Pfam" id="PF00149">
    <property type="entry name" value="Metallophos"/>
    <property type="match status" value="1"/>
</dbReference>
<reference evidence="2 3" key="1">
    <citation type="journal article" date="2014" name="Genome Biol. Evol.">
        <title>Genome degeneration and adaptation in a nascent stage of symbiosis.</title>
        <authorList>
            <person name="Oakeson K.F."/>
            <person name="Gil R."/>
            <person name="Clayton A.L."/>
            <person name="Dunn D.M."/>
            <person name="von Niederhausern A.C."/>
            <person name="Hamil C."/>
            <person name="Aoyagi A."/>
            <person name="Duval B."/>
            <person name="Baca A."/>
            <person name="Silva F.J."/>
            <person name="Vallier A."/>
            <person name="Jackson D.G."/>
            <person name="Latorre A."/>
            <person name="Weiss R.B."/>
            <person name="Heddi A."/>
            <person name="Moya A."/>
            <person name="Dale C."/>
        </authorList>
    </citation>
    <scope>NUCLEOTIDE SEQUENCE [LARGE SCALE GENOMIC DNA]</scope>
    <source>
        <strain evidence="2 3">HS1</strain>
    </source>
</reference>
<evidence type="ECO:0000313" key="2">
    <source>
        <dbReference type="EMBL" id="AHF78846.1"/>
    </source>
</evidence>
<dbReference type="PATRIC" id="fig|1239307.3.peg.4288"/>
<evidence type="ECO:0000259" key="1">
    <source>
        <dbReference type="Pfam" id="PF00149"/>
    </source>
</evidence>
<dbReference type="RefSeq" id="WP_025423969.1">
    <property type="nucleotide sequence ID" value="NZ_CP006569.1"/>
</dbReference>
<gene>
    <name evidence="2" type="ORF">Sant_3874</name>
</gene>
<dbReference type="OrthoDB" id="1645838at2"/>
<dbReference type="InterPro" id="IPR004843">
    <property type="entry name" value="Calcineurin-like_PHP"/>
</dbReference>
<feature type="domain" description="Calcineurin-like phosphoesterase" evidence="1">
    <location>
        <begin position="3"/>
        <end position="205"/>
    </location>
</feature>
<dbReference type="HOGENOM" id="CLU_780535_0_0_6"/>
<dbReference type="InterPro" id="IPR051918">
    <property type="entry name" value="STPP_CPPED1"/>
</dbReference>
<proteinExistence type="predicted"/>
<dbReference type="Proteomes" id="UP000019028">
    <property type="component" value="Chromosome"/>
</dbReference>
<protein>
    <submittedName>
        <fullName evidence="2">Ser/Thr protein phosphatase domain protein</fullName>
    </submittedName>
</protein>
<dbReference type="InterPro" id="IPR029052">
    <property type="entry name" value="Metallo-depent_PP-like"/>
</dbReference>
<dbReference type="EMBL" id="CP006569">
    <property type="protein sequence ID" value="AHF78846.1"/>
    <property type="molecule type" value="Genomic_DNA"/>
</dbReference>
<dbReference type="PANTHER" id="PTHR43143">
    <property type="entry name" value="METALLOPHOSPHOESTERASE, CALCINEURIN SUPERFAMILY"/>
    <property type="match status" value="1"/>
</dbReference>
<dbReference type="AlphaFoldDB" id="W0HYA2"/>
<dbReference type="PANTHER" id="PTHR43143:SF1">
    <property type="entry name" value="SERINE_THREONINE-PROTEIN PHOSPHATASE CPPED1"/>
    <property type="match status" value="1"/>
</dbReference>
<organism evidence="2 3">
    <name type="scientific">Sodalis praecaptivus</name>
    <dbReference type="NCBI Taxonomy" id="1239307"/>
    <lineage>
        <taxon>Bacteria</taxon>
        <taxon>Pseudomonadati</taxon>
        <taxon>Pseudomonadota</taxon>
        <taxon>Gammaproteobacteria</taxon>
        <taxon>Enterobacterales</taxon>
        <taxon>Bruguierivoracaceae</taxon>
        <taxon>Sodalis</taxon>
    </lineage>
</organism>
<dbReference type="KEGG" id="sod:Sant_3874"/>
<keyword evidence="3" id="KW-1185">Reference proteome</keyword>
<accession>W0HYA2</accession>